<evidence type="ECO:0000256" key="3">
    <source>
        <dbReference type="ARBA" id="ARBA00023098"/>
    </source>
</evidence>
<reference evidence="7" key="1">
    <citation type="submission" date="2017-04" db="EMBL/GenBank/DDBJ databases">
        <authorList>
            <person name="Varghese N."/>
            <person name="Submissions S."/>
        </authorList>
    </citation>
    <scope>NUCLEOTIDE SEQUENCE [LARGE SCALE GENOMIC DNA]</scope>
    <source>
        <strain evidence="7">RKEM611</strain>
    </source>
</reference>
<dbReference type="SUPFAM" id="SSF52151">
    <property type="entry name" value="FabD/lysophospholipase-like"/>
    <property type="match status" value="1"/>
</dbReference>
<keyword evidence="3 4" id="KW-0443">Lipid metabolism</keyword>
<dbReference type="STRING" id="1513793.SAMN06296036_10759"/>
<feature type="active site" description="Proton acceptor" evidence="4">
    <location>
        <position position="366"/>
    </location>
</feature>
<evidence type="ECO:0000313" key="7">
    <source>
        <dbReference type="Proteomes" id="UP000192907"/>
    </source>
</evidence>
<sequence>MLQHLLYIIAPSRLEAFKAAMGRLNAEPLSGPDITVNFMVKHRLLEGMSLQVSILTDVDGVTPFLRQNPVDLLIYDERGHELPDTLDAIRLIRSDVKQLAELWGPDFQFPISRVVVILNKGQDTDNKVFQLGRLNVRDVLIEPRNTALVLRWLKNILYHGIIRTEMVGLALSGGAIEGFLYQIGVIHALNQAMINRNLQDVDVVSGVSSGSIAGSMVANKIPVIEILRSLHAMDAEVQPLKLSTLFDFAGLHILRRFAKVWLSMRTTPLSQWLSNLARSVPTGFFKGNKLEEYFETTITQYGKGPKFSDLEGIQLYIGVTDQDSFKHVTLGKPPLHDINISAAIRASAALPPLYTPKSIKGRNYIDGQVTRSCNLESVVEAGARLIFIIDPLKPFKTNTAGSTDKEGGFYGIVQMVKALVSTRFDASLKAMSERYPDVDFMVFQPDDQCAKLMSGSPLRAKFRTEIIQLAYEGTLRKLRERHNVYNAIMSRYGFHLRTEEEIRSLEGSYFEILEPTGSRNPD</sequence>
<dbReference type="PANTHER" id="PTHR14226:SF57">
    <property type="entry name" value="BLR7027 PROTEIN"/>
    <property type="match status" value="1"/>
</dbReference>
<name>A0A1Y6BN61_9BACT</name>
<dbReference type="Gene3D" id="3.40.1090.10">
    <property type="entry name" value="Cytosolic phospholipase A2 catalytic domain"/>
    <property type="match status" value="2"/>
</dbReference>
<dbReference type="Pfam" id="PF01734">
    <property type="entry name" value="Patatin"/>
    <property type="match status" value="1"/>
</dbReference>
<feature type="active site" description="Nucleophile" evidence="4">
    <location>
        <position position="208"/>
    </location>
</feature>
<organism evidence="6 7">
    <name type="scientific">Pseudobacteriovorax antillogorgiicola</name>
    <dbReference type="NCBI Taxonomy" id="1513793"/>
    <lineage>
        <taxon>Bacteria</taxon>
        <taxon>Pseudomonadati</taxon>
        <taxon>Bdellovibrionota</taxon>
        <taxon>Oligoflexia</taxon>
        <taxon>Oligoflexales</taxon>
        <taxon>Pseudobacteriovoracaceae</taxon>
        <taxon>Pseudobacteriovorax</taxon>
    </lineage>
</organism>
<dbReference type="GO" id="GO:0016042">
    <property type="term" value="P:lipid catabolic process"/>
    <property type="evidence" value="ECO:0007669"/>
    <property type="project" value="UniProtKB-UniRule"/>
</dbReference>
<comment type="caution">
    <text evidence="4">Lacks conserved residue(s) required for the propagation of feature annotation.</text>
</comment>
<feature type="short sequence motif" description="GXSXG" evidence="4">
    <location>
        <begin position="206"/>
        <end position="210"/>
    </location>
</feature>
<keyword evidence="2 4" id="KW-0442">Lipid degradation</keyword>
<dbReference type="InterPro" id="IPR002641">
    <property type="entry name" value="PNPLA_dom"/>
</dbReference>
<dbReference type="InterPro" id="IPR050301">
    <property type="entry name" value="NTE"/>
</dbReference>
<evidence type="ECO:0000256" key="4">
    <source>
        <dbReference type="PROSITE-ProRule" id="PRU01161"/>
    </source>
</evidence>
<dbReference type="OrthoDB" id="9798773at2"/>
<keyword evidence="1 4" id="KW-0378">Hydrolase</keyword>
<feature type="domain" description="PNPLA" evidence="5">
    <location>
        <begin position="169"/>
        <end position="381"/>
    </location>
</feature>
<keyword evidence="7" id="KW-1185">Reference proteome</keyword>
<accession>A0A1Y6BN61</accession>
<dbReference type="InterPro" id="IPR016035">
    <property type="entry name" value="Acyl_Trfase/lysoPLipase"/>
</dbReference>
<evidence type="ECO:0000256" key="2">
    <source>
        <dbReference type="ARBA" id="ARBA00022963"/>
    </source>
</evidence>
<evidence type="ECO:0000256" key="1">
    <source>
        <dbReference type="ARBA" id="ARBA00022801"/>
    </source>
</evidence>
<evidence type="ECO:0000259" key="5">
    <source>
        <dbReference type="PROSITE" id="PS51635"/>
    </source>
</evidence>
<dbReference type="GO" id="GO:0016787">
    <property type="term" value="F:hydrolase activity"/>
    <property type="evidence" value="ECO:0007669"/>
    <property type="project" value="UniProtKB-UniRule"/>
</dbReference>
<gene>
    <name evidence="6" type="ORF">SAMN06296036_10759</name>
</gene>
<dbReference type="PROSITE" id="PS51635">
    <property type="entry name" value="PNPLA"/>
    <property type="match status" value="1"/>
</dbReference>
<protein>
    <submittedName>
        <fullName evidence="6">Patatin-like phospholipase</fullName>
    </submittedName>
</protein>
<dbReference type="EMBL" id="FWZT01000007">
    <property type="protein sequence ID" value="SMF20769.1"/>
    <property type="molecule type" value="Genomic_DNA"/>
</dbReference>
<dbReference type="RefSeq" id="WP_132318553.1">
    <property type="nucleotide sequence ID" value="NZ_FWZT01000007.1"/>
</dbReference>
<dbReference type="Proteomes" id="UP000192907">
    <property type="component" value="Unassembled WGS sequence"/>
</dbReference>
<proteinExistence type="predicted"/>
<dbReference type="PANTHER" id="PTHR14226">
    <property type="entry name" value="NEUROPATHY TARGET ESTERASE/SWISS CHEESE D.MELANOGASTER"/>
    <property type="match status" value="1"/>
</dbReference>
<dbReference type="AlphaFoldDB" id="A0A1Y6BN61"/>
<evidence type="ECO:0000313" key="6">
    <source>
        <dbReference type="EMBL" id="SMF20769.1"/>
    </source>
</evidence>